<evidence type="ECO:0000259" key="4">
    <source>
        <dbReference type="Pfam" id="PF08698"/>
    </source>
</evidence>
<gene>
    <name evidence="5" type="ORF">LODBEIA_P32380</name>
</gene>
<sequence length="235" mass="26761">MESSETESIASDKHNHHNTTQSPTQTHTHPNPDDGISLDALFADLQRELDTQASSADQGSLPSRVESEDYKSIQRSLNNLPKLTSSLEPNTKSGKPTNKPIRIHDPVASNALKAAKSKDATDARWFHMAQPEITPQIKRDLDVIRQRQALDPKRHYKREKWSVPKFFSMGTIVEGNTGYYNQLKRRERGTSLVSEILADDGTKKYFKRKYGEIQASRTSGKRAHYKKVKSERKRF</sequence>
<evidence type="ECO:0000256" key="1">
    <source>
        <dbReference type="ARBA" id="ARBA00004604"/>
    </source>
</evidence>
<dbReference type="PANTHER" id="PTHR21686:SF12">
    <property type="entry name" value="DEOXYNUCLEOTIDYLTRANSFERASE TERMINAL-INTERACTING PROTEIN 2"/>
    <property type="match status" value="1"/>
</dbReference>
<comment type="subcellular location">
    <subcellularLocation>
        <location evidence="1">Nucleus</location>
        <location evidence="1">Nucleolus</location>
    </subcellularLocation>
</comment>
<protein>
    <recommendedName>
        <fullName evidence="4">Fcf2 pre-rRNA processing C-terminal domain-containing protein</fullName>
    </recommendedName>
</protein>
<name>A0ABP0ZLI4_9ASCO</name>
<dbReference type="InterPro" id="IPR039883">
    <property type="entry name" value="Fcf2/DNTTIP2"/>
</dbReference>
<evidence type="ECO:0000256" key="2">
    <source>
        <dbReference type="ARBA" id="ARBA00023242"/>
    </source>
</evidence>
<dbReference type="Pfam" id="PF08698">
    <property type="entry name" value="Fcf2"/>
    <property type="match status" value="1"/>
</dbReference>
<organism evidence="5 6">
    <name type="scientific">Lodderomyces beijingensis</name>
    <dbReference type="NCBI Taxonomy" id="1775926"/>
    <lineage>
        <taxon>Eukaryota</taxon>
        <taxon>Fungi</taxon>
        <taxon>Dikarya</taxon>
        <taxon>Ascomycota</taxon>
        <taxon>Saccharomycotina</taxon>
        <taxon>Pichiomycetes</taxon>
        <taxon>Debaryomycetaceae</taxon>
        <taxon>Candida/Lodderomyces clade</taxon>
        <taxon>Lodderomyces</taxon>
    </lineage>
</organism>
<evidence type="ECO:0000256" key="3">
    <source>
        <dbReference type="SAM" id="MobiDB-lite"/>
    </source>
</evidence>
<evidence type="ECO:0000313" key="6">
    <source>
        <dbReference type="Proteomes" id="UP001497383"/>
    </source>
</evidence>
<dbReference type="GeneID" id="92208434"/>
<reference evidence="5 6" key="1">
    <citation type="submission" date="2024-03" db="EMBL/GenBank/DDBJ databases">
        <authorList>
            <person name="Brejova B."/>
        </authorList>
    </citation>
    <scope>NUCLEOTIDE SEQUENCE [LARGE SCALE GENOMIC DNA]</scope>
    <source>
        <strain evidence="5 6">CBS 14171</strain>
    </source>
</reference>
<accession>A0ABP0ZLI4</accession>
<feature type="compositionally biased region" description="Polar residues" evidence="3">
    <location>
        <begin position="73"/>
        <end position="96"/>
    </location>
</feature>
<dbReference type="InterPro" id="IPR014810">
    <property type="entry name" value="Fcf2_C"/>
</dbReference>
<keyword evidence="6" id="KW-1185">Reference proteome</keyword>
<evidence type="ECO:0000313" key="5">
    <source>
        <dbReference type="EMBL" id="CAK9439014.1"/>
    </source>
</evidence>
<dbReference type="PANTHER" id="PTHR21686">
    <property type="entry name" value="DEOXYNUCLEOTIDYLTRANSFERASE TERMINAL-INTERACTING PROTEIN 2"/>
    <property type="match status" value="1"/>
</dbReference>
<feature type="compositionally biased region" description="Polar residues" evidence="3">
    <location>
        <begin position="51"/>
        <end position="61"/>
    </location>
</feature>
<dbReference type="Proteomes" id="UP001497383">
    <property type="component" value="Chromosome 4"/>
</dbReference>
<feature type="compositionally biased region" description="Low complexity" evidence="3">
    <location>
        <begin position="18"/>
        <end position="29"/>
    </location>
</feature>
<keyword evidence="2" id="KW-0539">Nucleus</keyword>
<dbReference type="RefSeq" id="XP_066830176.1">
    <property type="nucleotide sequence ID" value="XM_066973326.1"/>
</dbReference>
<feature type="domain" description="Fcf2 pre-rRNA processing C-terminal" evidence="4">
    <location>
        <begin position="118"/>
        <end position="209"/>
    </location>
</feature>
<proteinExistence type="predicted"/>
<feature type="region of interest" description="Disordered" evidence="3">
    <location>
        <begin position="1"/>
        <end position="103"/>
    </location>
</feature>
<dbReference type="EMBL" id="OZ022408">
    <property type="protein sequence ID" value="CAK9439014.1"/>
    <property type="molecule type" value="Genomic_DNA"/>
</dbReference>